<name>D7LHM2_ARALL</name>
<keyword evidence="3" id="KW-1185">Reference proteome</keyword>
<proteinExistence type="predicted"/>
<dbReference type="STRING" id="81972.D7LHM2"/>
<sequence length="360" mass="41940">MSPAKSMRFDLDWVDEKRMNSFITKVMSLVSLMDLDLQPKPESEFMSLTTQVISLLHSIDLDSMPKPLSNLISLLSQGNFDHNTDFRLFFRQTIALEPEPIFVSLIYQIFSLVISMNFKREKLISLCPQACVVLGNNGIFDVIVRKQEEGQFHRGKAIPWSRDSKWECLPFNWKTYWSTGEDVTHFRCRNCDGDNHKEYNKAPVEIKHSLHRKHSLQLVLLDESSYTRVCYCCDEDLKKMFYYCHACDFGYDGIINYYNDKCSACIGLCKGGFFYECGKEGWDLHMRPGSTWITFGNKVDVLPNNNRMSRSICSFCAKHCPHKIVYMCSGLILCSQSCVVRSILHKRWRYRELAFLSRYN</sequence>
<dbReference type="Pfam" id="PF22926">
    <property type="entry name" value="C1-like_CT"/>
    <property type="match status" value="1"/>
</dbReference>
<reference evidence="3" key="1">
    <citation type="journal article" date="2011" name="Nat. Genet.">
        <title>The Arabidopsis lyrata genome sequence and the basis of rapid genome size change.</title>
        <authorList>
            <person name="Hu T.T."/>
            <person name="Pattyn P."/>
            <person name="Bakker E.G."/>
            <person name="Cao J."/>
            <person name="Cheng J.-F."/>
            <person name="Clark R.M."/>
            <person name="Fahlgren N."/>
            <person name="Fawcett J.A."/>
            <person name="Grimwood J."/>
            <person name="Gundlach H."/>
            <person name="Haberer G."/>
            <person name="Hollister J.D."/>
            <person name="Ossowski S."/>
            <person name="Ottilar R.P."/>
            <person name="Salamov A.A."/>
            <person name="Schneeberger K."/>
            <person name="Spannagl M."/>
            <person name="Wang X."/>
            <person name="Yang L."/>
            <person name="Nasrallah M.E."/>
            <person name="Bergelson J."/>
            <person name="Carrington J.C."/>
            <person name="Gaut B.S."/>
            <person name="Schmutz J."/>
            <person name="Mayer K.F.X."/>
            <person name="Van de Peer Y."/>
            <person name="Grigoriev I.V."/>
            <person name="Nordborg M."/>
            <person name="Weigel D."/>
            <person name="Guo Y.-L."/>
        </authorList>
    </citation>
    <scope>NUCLEOTIDE SEQUENCE [LARGE SCALE GENOMIC DNA]</scope>
    <source>
        <strain evidence="3">cv. MN47</strain>
    </source>
</reference>
<dbReference type="InterPro" id="IPR054483">
    <property type="entry name" value="DC1-like_CT"/>
</dbReference>
<evidence type="ECO:0000313" key="2">
    <source>
        <dbReference type="EMBL" id="EFH57185.1"/>
    </source>
</evidence>
<dbReference type="HOGENOM" id="CLU_770190_0_0_1"/>
<gene>
    <name evidence="2" type="ORF">ARALYDRAFT_668403</name>
</gene>
<feature type="domain" description="DC1-like C-terminal" evidence="1">
    <location>
        <begin position="299"/>
        <end position="339"/>
    </location>
</feature>
<protein>
    <submittedName>
        <fullName evidence="2">Predicted protein</fullName>
    </submittedName>
</protein>
<dbReference type="SUPFAM" id="SSF57889">
    <property type="entry name" value="Cysteine-rich domain"/>
    <property type="match status" value="1"/>
</dbReference>
<dbReference type="Proteomes" id="UP000008694">
    <property type="component" value="Unassembled WGS sequence"/>
</dbReference>
<accession>D7LHM2</accession>
<dbReference type="Gramene" id="Al_scaffold_0004_1122">
    <property type="protein sequence ID" value="Al_scaffold_0004_1122"/>
    <property type="gene ID" value="Al_scaffold_0004_1122"/>
</dbReference>
<organism evidence="3">
    <name type="scientific">Arabidopsis lyrata subsp. lyrata</name>
    <name type="common">Lyre-leaved rock-cress</name>
    <dbReference type="NCBI Taxonomy" id="81972"/>
    <lineage>
        <taxon>Eukaryota</taxon>
        <taxon>Viridiplantae</taxon>
        <taxon>Streptophyta</taxon>
        <taxon>Embryophyta</taxon>
        <taxon>Tracheophyta</taxon>
        <taxon>Spermatophyta</taxon>
        <taxon>Magnoliopsida</taxon>
        <taxon>eudicotyledons</taxon>
        <taxon>Gunneridae</taxon>
        <taxon>Pentapetalae</taxon>
        <taxon>rosids</taxon>
        <taxon>malvids</taxon>
        <taxon>Brassicales</taxon>
        <taxon>Brassicaceae</taxon>
        <taxon>Camelineae</taxon>
        <taxon>Arabidopsis</taxon>
    </lineage>
</organism>
<evidence type="ECO:0000313" key="3">
    <source>
        <dbReference type="Proteomes" id="UP000008694"/>
    </source>
</evidence>
<dbReference type="InterPro" id="IPR046349">
    <property type="entry name" value="C1-like_sf"/>
</dbReference>
<dbReference type="EMBL" id="GL348716">
    <property type="protein sequence ID" value="EFH57185.1"/>
    <property type="molecule type" value="Genomic_DNA"/>
</dbReference>
<dbReference type="AlphaFoldDB" id="D7LHM2"/>
<evidence type="ECO:0000259" key="1">
    <source>
        <dbReference type="Pfam" id="PF22926"/>
    </source>
</evidence>